<dbReference type="EMBL" id="CADCUC010000256">
    <property type="protein sequence ID" value="CAA9327986.1"/>
    <property type="molecule type" value="Genomic_DNA"/>
</dbReference>
<accession>A0A6J4LG18</accession>
<feature type="non-terminal residue" evidence="3">
    <location>
        <position position="391"/>
    </location>
</feature>
<dbReference type="SUPFAM" id="SSF48208">
    <property type="entry name" value="Six-hairpin glycosidases"/>
    <property type="match status" value="1"/>
</dbReference>
<name>A0A6J4LG18_9HYPH</name>
<keyword evidence="3" id="KW-0378">Hydrolase</keyword>
<dbReference type="GO" id="GO:0005975">
    <property type="term" value="P:carbohydrate metabolic process"/>
    <property type="evidence" value="ECO:0007669"/>
    <property type="project" value="InterPro"/>
</dbReference>
<evidence type="ECO:0000259" key="2">
    <source>
        <dbReference type="Pfam" id="PF19291"/>
    </source>
</evidence>
<dbReference type="EC" id="3.2.1.3" evidence="3"/>
<proteinExistence type="predicted"/>
<dbReference type="InterPro" id="IPR045582">
    <property type="entry name" value="Trehalase-like_N"/>
</dbReference>
<protein>
    <submittedName>
        <fullName evidence="3">GH15</fullName>
        <ecNumber evidence="3">3.2.1.3</ecNumber>
    </submittedName>
</protein>
<dbReference type="Pfam" id="PF00723">
    <property type="entry name" value="Glyco_hydro_15"/>
    <property type="match status" value="1"/>
</dbReference>
<dbReference type="Pfam" id="PF19291">
    <property type="entry name" value="TREH_N"/>
    <property type="match status" value="1"/>
</dbReference>
<feature type="domain" description="Trehalase-like N-terminal" evidence="2">
    <location>
        <begin position="3"/>
        <end position="92"/>
    </location>
</feature>
<dbReference type="InterPro" id="IPR011613">
    <property type="entry name" value="GH15-like"/>
</dbReference>
<dbReference type="Gene3D" id="1.50.10.10">
    <property type="match status" value="1"/>
</dbReference>
<keyword evidence="3" id="KW-0326">Glycosidase</keyword>
<dbReference type="GO" id="GO:0004339">
    <property type="term" value="F:glucan 1,4-alpha-glucosidase activity"/>
    <property type="evidence" value="ECO:0007669"/>
    <property type="project" value="UniProtKB-EC"/>
</dbReference>
<gene>
    <name evidence="3" type="ORF">AVDCRST_MAG90-1313</name>
</gene>
<dbReference type="InterPro" id="IPR008928">
    <property type="entry name" value="6-hairpin_glycosidase_sf"/>
</dbReference>
<dbReference type="AlphaFoldDB" id="A0A6J4LG18"/>
<feature type="domain" description="GH15-like" evidence="1">
    <location>
        <begin position="224"/>
        <end position="391"/>
    </location>
</feature>
<dbReference type="InterPro" id="IPR012341">
    <property type="entry name" value="6hp_glycosidase-like_sf"/>
</dbReference>
<organism evidence="3">
    <name type="scientific">uncultured Microvirga sp</name>
    <dbReference type="NCBI Taxonomy" id="412392"/>
    <lineage>
        <taxon>Bacteria</taxon>
        <taxon>Pseudomonadati</taxon>
        <taxon>Pseudomonadota</taxon>
        <taxon>Alphaproteobacteria</taxon>
        <taxon>Hyphomicrobiales</taxon>
        <taxon>Methylobacteriaceae</taxon>
        <taxon>Microvirga</taxon>
        <taxon>environmental samples</taxon>
    </lineage>
</organism>
<dbReference type="PANTHER" id="PTHR31616:SF0">
    <property type="entry name" value="GLUCAN 1,4-ALPHA-GLUCOSIDASE"/>
    <property type="match status" value="1"/>
</dbReference>
<sequence>MQPPISDYALIGDCHGSALVSSKGSVDWCCLRRFDSDPVFFQILHDRAGGFWEVDLAGVQEVSRAYVPGTNVLKTTFRTASGTASVTDFMPVGRSRSASVHDYVSLNAPGWLVRRFEGVEGRVALTTHFRPRGASFALEPLRLNLQPGRLVCPSGLSLWHQGEADLDPEGATIRFELAAGETRAAVLTQVEPLLNPCEQSDRMLEATLAFWREWIEYSRYRGRYPAAVMRSALALKLLTYAPTGAMVAAPTTSLPEEIGGERNWDYRFSWLRDASFALYSLSVLGYSGEANRFADFLTRRCFREGSALHIMYSLDGESFLPERLLDHLGGYADSRPVRVGNGAAAQKQLDIFGEVLDWAHLRVSLGGRLGPDEMSLLRTAADHVCRVWQNP</sequence>
<evidence type="ECO:0000259" key="1">
    <source>
        <dbReference type="Pfam" id="PF00723"/>
    </source>
</evidence>
<dbReference type="PANTHER" id="PTHR31616">
    <property type="entry name" value="TREHALASE"/>
    <property type="match status" value="1"/>
</dbReference>
<evidence type="ECO:0000313" key="3">
    <source>
        <dbReference type="EMBL" id="CAA9327986.1"/>
    </source>
</evidence>
<reference evidence="3" key="1">
    <citation type="submission" date="2020-02" db="EMBL/GenBank/DDBJ databases">
        <authorList>
            <person name="Meier V. D."/>
        </authorList>
    </citation>
    <scope>NUCLEOTIDE SEQUENCE</scope>
    <source>
        <strain evidence="3">AVDCRST_MAG90</strain>
    </source>
</reference>